<feature type="region of interest" description="Disordered" evidence="1">
    <location>
        <begin position="1"/>
        <end position="69"/>
    </location>
</feature>
<dbReference type="OrthoDB" id="1043111at2759"/>
<dbReference type="Proteomes" id="UP000775547">
    <property type="component" value="Unassembled WGS sequence"/>
</dbReference>
<feature type="region of interest" description="Disordered" evidence="1">
    <location>
        <begin position="138"/>
        <end position="159"/>
    </location>
</feature>
<name>A0A9P7GFH9_9AGAR</name>
<keyword evidence="4" id="KW-1185">Reference proteome</keyword>
<gene>
    <name evidence="3" type="ORF">DXG03_008426</name>
</gene>
<dbReference type="InterPro" id="IPR029071">
    <property type="entry name" value="Ubiquitin-like_domsf"/>
</dbReference>
<feature type="compositionally biased region" description="Basic and acidic residues" evidence="1">
    <location>
        <begin position="55"/>
        <end position="66"/>
    </location>
</feature>
<feature type="domain" description="UBL3-like ubiquitin" evidence="2">
    <location>
        <begin position="75"/>
        <end position="118"/>
    </location>
</feature>
<dbReference type="EMBL" id="JABCKV010000007">
    <property type="protein sequence ID" value="KAG5647703.1"/>
    <property type="molecule type" value="Genomic_DNA"/>
</dbReference>
<protein>
    <recommendedName>
        <fullName evidence="2">UBL3-like ubiquitin domain-containing protein</fullName>
    </recommendedName>
</protein>
<evidence type="ECO:0000256" key="1">
    <source>
        <dbReference type="SAM" id="MobiDB-lite"/>
    </source>
</evidence>
<comment type="caution">
    <text evidence="3">The sequence shown here is derived from an EMBL/GenBank/DDBJ whole genome shotgun (WGS) entry which is preliminary data.</text>
</comment>
<dbReference type="InterPro" id="IPR039540">
    <property type="entry name" value="UBL3-like_ubiquitin_dom"/>
</dbReference>
<organism evidence="3 4">
    <name type="scientific">Asterophora parasitica</name>
    <dbReference type="NCBI Taxonomy" id="117018"/>
    <lineage>
        <taxon>Eukaryota</taxon>
        <taxon>Fungi</taxon>
        <taxon>Dikarya</taxon>
        <taxon>Basidiomycota</taxon>
        <taxon>Agaricomycotina</taxon>
        <taxon>Agaricomycetes</taxon>
        <taxon>Agaricomycetidae</taxon>
        <taxon>Agaricales</taxon>
        <taxon>Tricholomatineae</taxon>
        <taxon>Lyophyllaceae</taxon>
        <taxon>Asterophora</taxon>
    </lineage>
</organism>
<reference evidence="3" key="1">
    <citation type="submission" date="2020-07" db="EMBL/GenBank/DDBJ databases">
        <authorList>
            <person name="Nieuwenhuis M."/>
            <person name="Van De Peppel L.J.J."/>
        </authorList>
    </citation>
    <scope>NUCLEOTIDE SEQUENCE</scope>
    <source>
        <strain evidence="3">AP01</strain>
        <tissue evidence="3">Mycelium</tissue>
    </source>
</reference>
<dbReference type="AlphaFoldDB" id="A0A9P7GFH9"/>
<feature type="compositionally biased region" description="Polar residues" evidence="1">
    <location>
        <begin position="1"/>
        <end position="17"/>
    </location>
</feature>
<dbReference type="Pfam" id="PF13881">
    <property type="entry name" value="Rad60-SLD_2"/>
    <property type="match status" value="1"/>
</dbReference>
<proteinExistence type="predicted"/>
<evidence type="ECO:0000259" key="2">
    <source>
        <dbReference type="Pfam" id="PF13881"/>
    </source>
</evidence>
<evidence type="ECO:0000313" key="4">
    <source>
        <dbReference type="Proteomes" id="UP000775547"/>
    </source>
</evidence>
<reference evidence="3" key="2">
    <citation type="submission" date="2021-10" db="EMBL/GenBank/DDBJ databases">
        <title>Phylogenomics reveals ancestral predisposition of the termite-cultivated fungus Termitomyces towards a domesticated lifestyle.</title>
        <authorList>
            <person name="Auxier B."/>
            <person name="Grum-Grzhimaylo A."/>
            <person name="Cardenas M.E."/>
            <person name="Lodge J.D."/>
            <person name="Laessoe T."/>
            <person name="Pedersen O."/>
            <person name="Smith M.E."/>
            <person name="Kuyper T.W."/>
            <person name="Franco-Molano E.A."/>
            <person name="Baroni T.J."/>
            <person name="Aanen D.K."/>
        </authorList>
    </citation>
    <scope>NUCLEOTIDE SEQUENCE</scope>
    <source>
        <strain evidence="3">AP01</strain>
        <tissue evidence="3">Mycelium</tissue>
    </source>
</reference>
<dbReference type="SUPFAM" id="SSF54236">
    <property type="entry name" value="Ubiquitin-like"/>
    <property type="match status" value="1"/>
</dbReference>
<dbReference type="Gene3D" id="3.10.20.90">
    <property type="entry name" value="Phosphatidylinositol 3-kinase Catalytic Subunit, Chain A, domain 1"/>
    <property type="match status" value="1"/>
</dbReference>
<evidence type="ECO:0000313" key="3">
    <source>
        <dbReference type="EMBL" id="KAG5647703.1"/>
    </source>
</evidence>
<sequence>MDNSGQVESASTTQTQLEMIEAGTSARILEARPAAPISHEPPLPPPKIDNSTPQAREEEAKEETGEVHALQTPQVFITFLVISGRRKTMSFEPETTLGRLKELVWNAWPTELKFPTHTPQTLPAPTPTIVHLSIRPHAAPGEHDLKKKRHRNRTSDGETYLLLAGSKA</sequence>
<accession>A0A9P7GFH9</accession>